<dbReference type="PANTHER" id="PTHR43591">
    <property type="entry name" value="METHYLTRANSFERASE"/>
    <property type="match status" value="1"/>
</dbReference>
<keyword evidence="2" id="KW-0808">Transferase</keyword>
<dbReference type="SUPFAM" id="SSF53335">
    <property type="entry name" value="S-adenosyl-L-methionine-dependent methyltransferases"/>
    <property type="match status" value="1"/>
</dbReference>
<protein>
    <submittedName>
        <fullName evidence="2">Methyltransferase domain-containing protein</fullName>
    </submittedName>
</protein>
<dbReference type="CDD" id="cd02440">
    <property type="entry name" value="AdoMet_MTases"/>
    <property type="match status" value="1"/>
</dbReference>
<dbReference type="GO" id="GO:0032259">
    <property type="term" value="P:methylation"/>
    <property type="evidence" value="ECO:0007669"/>
    <property type="project" value="UniProtKB-KW"/>
</dbReference>
<gene>
    <name evidence="2" type="ORF">VF724_05180</name>
</gene>
<keyword evidence="2" id="KW-0489">Methyltransferase</keyword>
<sequence>MALFDKEASTYDDWCKTPLGSFVDHLEKKLMAKSAQPQAGEKALDLGCGTGIYAIWLAKQGLDVTGIDLSSEMLAKAREKAQREDLAVHWVQGDITRLSFDHETFDLVICNIVLEFVGDPEKVVAEAIRVIKKGGRLVVGLINKESYWGRTYAQKGRINPHSVFANARFYSEADIRTWETNHLVSLDYGLYITPENFENINQALKLENERSRIPDKNEAGFIVARWNV</sequence>
<dbReference type="Proteomes" id="UP001310386">
    <property type="component" value="Unassembled WGS sequence"/>
</dbReference>
<evidence type="ECO:0000259" key="1">
    <source>
        <dbReference type="Pfam" id="PF08241"/>
    </source>
</evidence>
<organism evidence="2 3">
    <name type="scientific">Ferviditalea candida</name>
    <dbReference type="NCBI Taxonomy" id="3108399"/>
    <lineage>
        <taxon>Bacteria</taxon>
        <taxon>Bacillati</taxon>
        <taxon>Bacillota</taxon>
        <taxon>Bacilli</taxon>
        <taxon>Bacillales</taxon>
        <taxon>Paenibacillaceae</taxon>
        <taxon>Ferviditalea</taxon>
    </lineage>
</organism>
<evidence type="ECO:0000313" key="2">
    <source>
        <dbReference type="EMBL" id="MEB3101051.1"/>
    </source>
</evidence>
<dbReference type="InterPro" id="IPR029063">
    <property type="entry name" value="SAM-dependent_MTases_sf"/>
</dbReference>
<keyword evidence="3" id="KW-1185">Reference proteome</keyword>
<accession>A0ABU5ZEX2</accession>
<dbReference type="RefSeq" id="WP_371753165.1">
    <property type="nucleotide sequence ID" value="NZ_JAYJLD010000005.1"/>
</dbReference>
<dbReference type="EMBL" id="JAYJLD010000005">
    <property type="protein sequence ID" value="MEB3101051.1"/>
    <property type="molecule type" value="Genomic_DNA"/>
</dbReference>
<feature type="domain" description="Methyltransferase type 11" evidence="1">
    <location>
        <begin position="44"/>
        <end position="139"/>
    </location>
</feature>
<dbReference type="InterPro" id="IPR013216">
    <property type="entry name" value="Methyltransf_11"/>
</dbReference>
<dbReference type="GO" id="GO:0008168">
    <property type="term" value="F:methyltransferase activity"/>
    <property type="evidence" value="ECO:0007669"/>
    <property type="project" value="UniProtKB-KW"/>
</dbReference>
<proteinExistence type="predicted"/>
<comment type="caution">
    <text evidence="2">The sequence shown here is derived from an EMBL/GenBank/DDBJ whole genome shotgun (WGS) entry which is preliminary data.</text>
</comment>
<dbReference type="Gene3D" id="3.40.50.150">
    <property type="entry name" value="Vaccinia Virus protein VP39"/>
    <property type="match status" value="1"/>
</dbReference>
<evidence type="ECO:0000313" key="3">
    <source>
        <dbReference type="Proteomes" id="UP001310386"/>
    </source>
</evidence>
<name>A0ABU5ZEX2_9BACL</name>
<dbReference type="Pfam" id="PF08241">
    <property type="entry name" value="Methyltransf_11"/>
    <property type="match status" value="1"/>
</dbReference>
<reference evidence="2" key="1">
    <citation type="submission" date="2023-12" db="EMBL/GenBank/DDBJ databases">
        <title>Fervidustalea candida gen. nov., sp. nov., a novel member of the family Paenibacillaceae isolated from a geothermal area.</title>
        <authorList>
            <person name="Li W.-J."/>
            <person name="Jiao J.-Y."/>
            <person name="Chen Y."/>
        </authorList>
    </citation>
    <scope>NUCLEOTIDE SEQUENCE</scope>
    <source>
        <strain evidence="2">SYSU GA230002</strain>
    </source>
</reference>